<dbReference type="AlphaFoldDB" id="A0A0F9PAG8"/>
<feature type="transmembrane region" description="Helical" evidence="6">
    <location>
        <begin position="386"/>
        <end position="410"/>
    </location>
</feature>
<dbReference type="PANTHER" id="PTHR30572:SF18">
    <property type="entry name" value="ABC-TYPE MACROLIDE FAMILY EXPORT SYSTEM PERMEASE COMPONENT 2"/>
    <property type="match status" value="1"/>
</dbReference>
<dbReference type="InterPro" id="IPR003838">
    <property type="entry name" value="ABC3_permease_C"/>
</dbReference>
<feature type="transmembrane region" description="Helical" evidence="6">
    <location>
        <begin position="431"/>
        <end position="455"/>
    </location>
</feature>
<feature type="domain" description="ABC3 transporter permease C-terminal" evidence="7">
    <location>
        <begin position="299"/>
        <end position="412"/>
    </location>
</feature>
<name>A0A0F9PAG8_9ZZZZ</name>
<feature type="transmembrane region" description="Helical" evidence="6">
    <location>
        <begin position="737"/>
        <end position="757"/>
    </location>
</feature>
<comment type="caution">
    <text evidence="9">The sequence shown here is derived from an EMBL/GenBank/DDBJ whole genome shotgun (WGS) entry which is preliminary data.</text>
</comment>
<feature type="domain" description="MacB-like periplasmic core" evidence="8">
    <location>
        <begin position="20"/>
        <end position="245"/>
    </location>
</feature>
<evidence type="ECO:0000256" key="2">
    <source>
        <dbReference type="ARBA" id="ARBA00022475"/>
    </source>
</evidence>
<evidence type="ECO:0000256" key="4">
    <source>
        <dbReference type="ARBA" id="ARBA00022989"/>
    </source>
</evidence>
<dbReference type="Pfam" id="PF12704">
    <property type="entry name" value="MacB_PCD"/>
    <property type="match status" value="2"/>
</dbReference>
<accession>A0A0F9PAG8</accession>
<feature type="domain" description="MacB-like periplasmic core" evidence="8">
    <location>
        <begin position="446"/>
        <end position="648"/>
    </location>
</feature>
<evidence type="ECO:0000256" key="5">
    <source>
        <dbReference type="ARBA" id="ARBA00023136"/>
    </source>
</evidence>
<feature type="transmembrane region" description="Helical" evidence="6">
    <location>
        <begin position="293"/>
        <end position="314"/>
    </location>
</feature>
<feature type="transmembrane region" description="Helical" evidence="6">
    <location>
        <begin position="21"/>
        <end position="43"/>
    </location>
</feature>
<dbReference type="Pfam" id="PF02687">
    <property type="entry name" value="FtsX"/>
    <property type="match status" value="2"/>
</dbReference>
<dbReference type="InterPro" id="IPR050250">
    <property type="entry name" value="Macrolide_Exporter_MacB"/>
</dbReference>
<keyword evidence="3 6" id="KW-0812">Transmembrane</keyword>
<proteinExistence type="predicted"/>
<evidence type="ECO:0000256" key="3">
    <source>
        <dbReference type="ARBA" id="ARBA00022692"/>
    </source>
</evidence>
<keyword evidence="4 6" id="KW-1133">Transmembrane helix</keyword>
<protein>
    <submittedName>
        <fullName evidence="9">Uncharacterized protein</fullName>
    </submittedName>
</protein>
<dbReference type="GO" id="GO:0022857">
    <property type="term" value="F:transmembrane transporter activity"/>
    <property type="evidence" value="ECO:0007669"/>
    <property type="project" value="TreeGrafter"/>
</dbReference>
<dbReference type="PANTHER" id="PTHR30572">
    <property type="entry name" value="MEMBRANE COMPONENT OF TRANSPORTER-RELATED"/>
    <property type="match status" value="1"/>
</dbReference>
<dbReference type="EMBL" id="LAZR01002534">
    <property type="protein sequence ID" value="KKN28795.1"/>
    <property type="molecule type" value="Genomic_DNA"/>
</dbReference>
<feature type="transmembrane region" description="Helical" evidence="6">
    <location>
        <begin position="343"/>
        <end position="366"/>
    </location>
</feature>
<evidence type="ECO:0000256" key="1">
    <source>
        <dbReference type="ARBA" id="ARBA00004651"/>
    </source>
</evidence>
<feature type="transmembrane region" description="Helical" evidence="6">
    <location>
        <begin position="769"/>
        <end position="791"/>
    </location>
</feature>
<feature type="transmembrane region" description="Helical" evidence="6">
    <location>
        <begin position="685"/>
        <end position="710"/>
    </location>
</feature>
<organism evidence="9">
    <name type="scientific">marine sediment metagenome</name>
    <dbReference type="NCBI Taxonomy" id="412755"/>
    <lineage>
        <taxon>unclassified sequences</taxon>
        <taxon>metagenomes</taxon>
        <taxon>ecological metagenomes</taxon>
    </lineage>
</organism>
<dbReference type="InterPro" id="IPR025857">
    <property type="entry name" value="MacB_PCD"/>
</dbReference>
<reference evidence="9" key="1">
    <citation type="journal article" date="2015" name="Nature">
        <title>Complex archaea that bridge the gap between prokaryotes and eukaryotes.</title>
        <authorList>
            <person name="Spang A."/>
            <person name="Saw J.H."/>
            <person name="Jorgensen S.L."/>
            <person name="Zaremba-Niedzwiedzka K."/>
            <person name="Martijn J."/>
            <person name="Lind A.E."/>
            <person name="van Eijk R."/>
            <person name="Schleper C."/>
            <person name="Guy L."/>
            <person name="Ettema T.J."/>
        </authorList>
    </citation>
    <scope>NUCLEOTIDE SEQUENCE</scope>
</reference>
<feature type="domain" description="ABC3 transporter permease C-terminal" evidence="7">
    <location>
        <begin position="688"/>
        <end position="794"/>
    </location>
</feature>
<keyword evidence="5 6" id="KW-0472">Membrane</keyword>
<gene>
    <name evidence="9" type="ORF">LCGC14_0850740</name>
</gene>
<evidence type="ECO:0000256" key="6">
    <source>
        <dbReference type="SAM" id="Phobius"/>
    </source>
</evidence>
<sequence length="808" mass="89795">MFKNYLKIAWRNLIKNSAYSVINIGGLAIGITACLLILQYVAFETSYEDFHTNKDRVFRVKQERYNAGKLETEWAGGAFAVGNSFKEAIPEIEEFVKVVQTQDIIVDVNDETLKIDQVFFATNSFFNVFSYPLLAGDLNSVLKEPGTAAISESIAVKIFGTKEVIGKMLPISGGKDYRITGVYEDMPLNTQLKPNFLASYATFVEQVKTNSNGEQTPDDAWDWDGCLTYLMLKEGTDASAVEAKFAPIVKENESDFTKQSNSSAKYSLMPITDIHLYSNFMMEPGATGDGKTVYLLFGIAFFIIIIAWVNYINLATARAIGRAKEVGVRKTVGSNRNQLIGQFFLESALFNALALVLALGLMAILIPAFNQLSGQELSYALFSKSTFWIGLTALLLIGVFLSGAYPAIVLSRFKPVEVLKGKMANTQQGTLLRKSLVVFQFAASLFLLIGTLTVYKQIQFMRQQSLGLDIDKTLVVVPPIVTDSTYLSQMLAFKENLLKIPSIKSVAAATTIPGQPVNWNAGGIKLVSQGQELAKQYRVIGVDYDYVDQFGLKLIAGRAFSDEFGADPEAVILNRAGILQLGFNDPEEAIGKRIDFWGNQYTIIGVSENFNQESLRLPYEPLVIRLIPDVRGFFTMKLNSSDIGSTIAQVETQWNSFFPGNTYEYFFLDDHFNDQYLADQRFGKVFGFFTGLAILVACLGLFGLASFTTLQRTKEIGIRKVLGASVLGILKLLYREFAFLLMVAFLISIPVSWFTASNWLQGYAFRIDIHWSFFMLPFVVIVLIALVTVSFQSIKASLANPVKSLRAE</sequence>
<dbReference type="GO" id="GO:0005886">
    <property type="term" value="C:plasma membrane"/>
    <property type="evidence" value="ECO:0007669"/>
    <property type="project" value="UniProtKB-SubCell"/>
</dbReference>
<evidence type="ECO:0000259" key="7">
    <source>
        <dbReference type="Pfam" id="PF02687"/>
    </source>
</evidence>
<evidence type="ECO:0000313" key="9">
    <source>
        <dbReference type="EMBL" id="KKN28795.1"/>
    </source>
</evidence>
<evidence type="ECO:0000259" key="8">
    <source>
        <dbReference type="Pfam" id="PF12704"/>
    </source>
</evidence>
<dbReference type="PROSITE" id="PS51257">
    <property type="entry name" value="PROKAR_LIPOPROTEIN"/>
    <property type="match status" value="1"/>
</dbReference>
<comment type="subcellular location">
    <subcellularLocation>
        <location evidence="1">Cell membrane</location>
        <topology evidence="1">Multi-pass membrane protein</topology>
    </subcellularLocation>
</comment>
<keyword evidence="2" id="KW-1003">Cell membrane</keyword>